<feature type="domain" description="CHK kinase-like" evidence="1">
    <location>
        <begin position="134"/>
        <end position="341"/>
    </location>
</feature>
<proteinExistence type="predicted"/>
<keyword evidence="3" id="KW-1185">Reference proteome</keyword>
<dbReference type="RefSeq" id="XP_001945635.2">
    <property type="nucleotide sequence ID" value="XM_001945600.4"/>
</dbReference>
<sequence length="439" mass="50140">MAEKVDETIADMTAAGAFGPDNRLVSFELEGLHTGLDQFASCVLYGLATVDDRDGRRHDHRLVFKFKHPTLEKREFYNNDRQFHNEKLFYERIAPFLLASRGSQRNGDSTATPTLCRYFYGRNDCDEQAHRDVIVLENESVRGYRTAVTSHRLSLDFDHLIVALRTLAKFHGLSYRAKHEDSLKFKEIIADVKETQWSKDGEWYFHPSVLQGLFSVALDRLKERHVADGSCGDNEVEWISRFQTELLTDAMQSLRRIVASVGPMSVLCHGDFNRNNLLFRYDDGGRPVDALAYDMATMRYGSPVLDLSFFLYMNADRQTRDDHWDALLDVYCSTLAADAGDVPVPGRDQLDAEIREYGFYGLVHVSYFAGIMLEETTQVDCSEYFDADEFKMLNLLLRNGGEPAREWFADAVQHFIRCKYAGSPAYSTVANEDCLPNEI</sequence>
<evidence type="ECO:0000313" key="3">
    <source>
        <dbReference type="Proteomes" id="UP000007819"/>
    </source>
</evidence>
<dbReference type="EnsemblMetazoa" id="XM_001945600.5">
    <property type="protein sequence ID" value="XP_001945635.2"/>
    <property type="gene ID" value="LOC100158702"/>
</dbReference>
<reference evidence="3" key="1">
    <citation type="submission" date="2010-06" db="EMBL/GenBank/DDBJ databases">
        <authorList>
            <person name="Jiang H."/>
            <person name="Abraham K."/>
            <person name="Ali S."/>
            <person name="Alsbrooks S.L."/>
            <person name="Anim B.N."/>
            <person name="Anosike U.S."/>
            <person name="Attaway T."/>
            <person name="Bandaranaike D.P."/>
            <person name="Battles P.K."/>
            <person name="Bell S.N."/>
            <person name="Bell A.V."/>
            <person name="Beltran B."/>
            <person name="Bickham C."/>
            <person name="Bustamante Y."/>
            <person name="Caleb T."/>
            <person name="Canada A."/>
            <person name="Cardenas V."/>
            <person name="Carter K."/>
            <person name="Chacko J."/>
            <person name="Chandrabose M.N."/>
            <person name="Chavez D."/>
            <person name="Chavez A."/>
            <person name="Chen L."/>
            <person name="Chu H.-S."/>
            <person name="Claassen K.J."/>
            <person name="Cockrell R."/>
            <person name="Collins M."/>
            <person name="Cooper J.A."/>
            <person name="Cree A."/>
            <person name="Curry S.M."/>
            <person name="Da Y."/>
            <person name="Dao M.D."/>
            <person name="Das B."/>
            <person name="Davila M.-L."/>
            <person name="Davy-Carroll L."/>
            <person name="Denson S."/>
            <person name="Dinh H."/>
            <person name="Ebong V.E."/>
            <person name="Edwards J.R."/>
            <person name="Egan A."/>
            <person name="El-Daye J."/>
            <person name="Escobedo L."/>
            <person name="Fernandez S."/>
            <person name="Fernando P.R."/>
            <person name="Flagg N."/>
            <person name="Forbes L.D."/>
            <person name="Fowler R.G."/>
            <person name="Fu Q."/>
            <person name="Gabisi R.A."/>
            <person name="Ganer J."/>
            <person name="Garbino Pronczuk A."/>
            <person name="Garcia R.M."/>
            <person name="Garner T."/>
            <person name="Garrett T.E."/>
            <person name="Gonzalez D.A."/>
            <person name="Hamid H."/>
            <person name="Hawkins E.S."/>
            <person name="Hirani K."/>
            <person name="Hogues M.E."/>
            <person name="Hollins B."/>
            <person name="Hsiao C.-H."/>
            <person name="Jabil R."/>
            <person name="James M.L."/>
            <person name="Jhangiani S.N."/>
            <person name="Johnson B."/>
            <person name="Johnson Q."/>
            <person name="Joshi V."/>
            <person name="Kalu J.B."/>
            <person name="Kam C."/>
            <person name="Kashfia A."/>
            <person name="Keebler J."/>
            <person name="Kisamo H."/>
            <person name="Kovar C.L."/>
            <person name="Lago L.A."/>
            <person name="Lai C.-Y."/>
            <person name="Laidlaw J."/>
            <person name="Lara F."/>
            <person name="Le T.-K."/>
            <person name="Lee S.L."/>
            <person name="Legall F.H."/>
            <person name="Lemon S.J."/>
            <person name="Lewis L.R."/>
            <person name="Li B."/>
            <person name="Liu Y."/>
            <person name="Liu Y.-S."/>
            <person name="Lopez J."/>
            <person name="Lozado R.J."/>
            <person name="Lu J."/>
            <person name="Madu R.C."/>
            <person name="Maheshwari M."/>
            <person name="Maheshwari R."/>
            <person name="Malloy K."/>
            <person name="Martinez E."/>
            <person name="Mathew T."/>
            <person name="Mercado I.C."/>
            <person name="Mercado C."/>
            <person name="Meyer B."/>
            <person name="Montgomery K."/>
            <person name="Morgan M.B."/>
            <person name="Munidasa M."/>
            <person name="Nazareth L.V."/>
            <person name="Nelson J."/>
            <person name="Ng B.M."/>
            <person name="Nguyen N.B."/>
            <person name="Nguyen P.Q."/>
            <person name="Nguyen T."/>
            <person name="Obregon M."/>
            <person name="Okwuonu G.O."/>
            <person name="Onwere C.G."/>
            <person name="Orozco G."/>
            <person name="Parra A."/>
            <person name="Patel S."/>
            <person name="Patil S."/>
            <person name="Perez A."/>
            <person name="Perez Y."/>
            <person name="Pham C."/>
            <person name="Primus E.L."/>
            <person name="Pu L.-L."/>
            <person name="Puazo M."/>
            <person name="Qin X."/>
            <person name="Quiroz J.B."/>
            <person name="Reese J."/>
            <person name="Richards S."/>
            <person name="Rives C.M."/>
            <person name="Robberts R."/>
            <person name="Ruiz S.J."/>
            <person name="Ruiz M.J."/>
            <person name="Santibanez J."/>
            <person name="Schneider B.W."/>
            <person name="Sisson I."/>
            <person name="Smith M."/>
            <person name="Sodergren E."/>
            <person name="Song X.-Z."/>
            <person name="Song B.B."/>
            <person name="Summersgill H."/>
            <person name="Thelus R."/>
            <person name="Thornton R.D."/>
            <person name="Trejos Z.Y."/>
            <person name="Usmani K."/>
            <person name="Vattathil S."/>
            <person name="Villasana D."/>
            <person name="Walker D.L."/>
            <person name="Wang S."/>
            <person name="Wang K."/>
            <person name="White C.S."/>
            <person name="Williams A.C."/>
            <person name="Williamson J."/>
            <person name="Wilson K."/>
            <person name="Woghiren I.O."/>
            <person name="Woodworth J.R."/>
            <person name="Worley K.C."/>
            <person name="Wright R.A."/>
            <person name="Wu W."/>
            <person name="Young L."/>
            <person name="Zhang L."/>
            <person name="Zhang J."/>
            <person name="Zhu Y."/>
            <person name="Muzny D.M."/>
            <person name="Weinstock G."/>
            <person name="Gibbs R.A."/>
        </authorList>
    </citation>
    <scope>NUCLEOTIDE SEQUENCE [LARGE SCALE GENOMIC DNA]</scope>
    <source>
        <strain evidence="3">LSR1</strain>
    </source>
</reference>
<dbReference type="InterPro" id="IPR015897">
    <property type="entry name" value="CHK_kinase-like"/>
</dbReference>
<organism evidence="2 3">
    <name type="scientific">Acyrthosiphon pisum</name>
    <name type="common">Pea aphid</name>
    <dbReference type="NCBI Taxonomy" id="7029"/>
    <lineage>
        <taxon>Eukaryota</taxon>
        <taxon>Metazoa</taxon>
        <taxon>Ecdysozoa</taxon>
        <taxon>Arthropoda</taxon>
        <taxon>Hexapoda</taxon>
        <taxon>Insecta</taxon>
        <taxon>Pterygota</taxon>
        <taxon>Neoptera</taxon>
        <taxon>Paraneoptera</taxon>
        <taxon>Hemiptera</taxon>
        <taxon>Sternorrhyncha</taxon>
        <taxon>Aphidomorpha</taxon>
        <taxon>Aphidoidea</taxon>
        <taxon>Aphididae</taxon>
        <taxon>Macrosiphini</taxon>
        <taxon>Acyrthosiphon</taxon>
    </lineage>
</organism>
<dbReference type="KEGG" id="api:100158702"/>
<dbReference type="SMART" id="SM00587">
    <property type="entry name" value="CHK"/>
    <property type="match status" value="1"/>
</dbReference>
<dbReference type="PANTHER" id="PTHR11012:SF8">
    <property type="entry name" value="JUVENILE HORMONE-INDUCIBLE PROTEIN 26"/>
    <property type="match status" value="1"/>
</dbReference>
<dbReference type="Gene3D" id="3.90.1200.10">
    <property type="match status" value="1"/>
</dbReference>
<dbReference type="AlphaFoldDB" id="A0A8R1VZS1"/>
<dbReference type="OrthoDB" id="190089at2759"/>
<reference evidence="2" key="2">
    <citation type="submission" date="2022-06" db="UniProtKB">
        <authorList>
            <consortium name="EnsemblMetazoa"/>
        </authorList>
    </citation>
    <scope>IDENTIFICATION</scope>
</reference>
<dbReference type="InterPro" id="IPR004119">
    <property type="entry name" value="EcKL"/>
</dbReference>
<evidence type="ECO:0000259" key="1">
    <source>
        <dbReference type="SMART" id="SM00587"/>
    </source>
</evidence>
<dbReference type="SUPFAM" id="SSF56112">
    <property type="entry name" value="Protein kinase-like (PK-like)"/>
    <property type="match status" value="1"/>
</dbReference>
<dbReference type="PANTHER" id="PTHR11012">
    <property type="entry name" value="PROTEIN KINASE-LIKE DOMAIN-CONTAINING"/>
    <property type="match status" value="1"/>
</dbReference>
<dbReference type="InterPro" id="IPR011009">
    <property type="entry name" value="Kinase-like_dom_sf"/>
</dbReference>
<accession>A0A8R1VZS1</accession>
<dbReference type="Proteomes" id="UP000007819">
    <property type="component" value="Chromosome A1"/>
</dbReference>
<name>A0A8R1VZS1_ACYPI</name>
<evidence type="ECO:0000313" key="2">
    <source>
        <dbReference type="EnsemblMetazoa" id="XP_001945635.2"/>
    </source>
</evidence>
<protein>
    <recommendedName>
        <fullName evidence="1">CHK kinase-like domain-containing protein</fullName>
    </recommendedName>
</protein>
<dbReference type="Pfam" id="PF02958">
    <property type="entry name" value="EcKL"/>
    <property type="match status" value="1"/>
</dbReference>
<dbReference type="GeneID" id="100158702"/>